<dbReference type="GO" id="GO:0006020">
    <property type="term" value="P:inositol metabolic process"/>
    <property type="evidence" value="ECO:0007669"/>
    <property type="project" value="TreeGrafter"/>
</dbReference>
<dbReference type="EMBL" id="SMCS01000004">
    <property type="protein sequence ID" value="TCV94012.1"/>
    <property type="molecule type" value="Genomic_DNA"/>
</dbReference>
<evidence type="ECO:0000256" key="4">
    <source>
        <dbReference type="ARBA" id="ARBA00022842"/>
    </source>
</evidence>
<feature type="binding site" evidence="5">
    <location>
        <position position="214"/>
    </location>
    <ligand>
        <name>Mg(2+)</name>
        <dbReference type="ChEBI" id="CHEBI:18420"/>
        <label>1</label>
        <note>catalytic</note>
    </ligand>
</feature>
<comment type="cofactor">
    <cofactor evidence="5">
        <name>Mg(2+)</name>
        <dbReference type="ChEBI" id="CHEBI:18420"/>
    </cofactor>
</comment>
<protein>
    <submittedName>
        <fullName evidence="6">Histidinol-phosphatase</fullName>
    </submittedName>
</protein>
<evidence type="ECO:0000313" key="6">
    <source>
        <dbReference type="EMBL" id="TCV94012.1"/>
    </source>
</evidence>
<dbReference type="InterPro" id="IPR000760">
    <property type="entry name" value="Inositol_monophosphatase-like"/>
</dbReference>
<dbReference type="PROSITE" id="PS00629">
    <property type="entry name" value="IMP_1"/>
    <property type="match status" value="1"/>
</dbReference>
<dbReference type="Pfam" id="PF00459">
    <property type="entry name" value="Inositol_P"/>
    <property type="match status" value="1"/>
</dbReference>
<keyword evidence="3" id="KW-0378">Hydrolase</keyword>
<name>A0A4R3YP16_9GAMM</name>
<evidence type="ECO:0000313" key="7">
    <source>
        <dbReference type="Proteomes" id="UP000295645"/>
    </source>
</evidence>
<dbReference type="GO" id="GO:0008934">
    <property type="term" value="F:inositol monophosphate 1-phosphatase activity"/>
    <property type="evidence" value="ECO:0007669"/>
    <property type="project" value="TreeGrafter"/>
</dbReference>
<feature type="binding site" evidence="5">
    <location>
        <position position="89"/>
    </location>
    <ligand>
        <name>Mg(2+)</name>
        <dbReference type="ChEBI" id="CHEBI:18420"/>
        <label>1</label>
        <note>catalytic</note>
    </ligand>
</feature>
<dbReference type="GO" id="GO:0046872">
    <property type="term" value="F:metal ion binding"/>
    <property type="evidence" value="ECO:0007669"/>
    <property type="project" value="UniProtKB-KW"/>
</dbReference>
<feature type="binding site" evidence="5">
    <location>
        <position position="92"/>
    </location>
    <ligand>
        <name>Mg(2+)</name>
        <dbReference type="ChEBI" id="CHEBI:18420"/>
        <label>1</label>
        <note>catalytic</note>
    </ligand>
</feature>
<gene>
    <name evidence="6" type="ORF">EC912_104209</name>
</gene>
<comment type="caution">
    <text evidence="6">The sequence shown here is derived from an EMBL/GenBank/DDBJ whole genome shotgun (WGS) entry which is preliminary data.</text>
</comment>
<dbReference type="PANTHER" id="PTHR20854">
    <property type="entry name" value="INOSITOL MONOPHOSPHATASE"/>
    <property type="match status" value="1"/>
</dbReference>
<keyword evidence="4 5" id="KW-0460">Magnesium</keyword>
<dbReference type="AlphaFoldDB" id="A0A4R3YP16"/>
<dbReference type="Gene3D" id="3.40.190.80">
    <property type="match status" value="1"/>
</dbReference>
<evidence type="ECO:0000256" key="3">
    <source>
        <dbReference type="ARBA" id="ARBA00022801"/>
    </source>
</evidence>
<feature type="binding site" evidence="5">
    <location>
        <position position="73"/>
    </location>
    <ligand>
        <name>Mg(2+)</name>
        <dbReference type="ChEBI" id="CHEBI:18420"/>
        <label>1</label>
        <note>catalytic</note>
    </ligand>
</feature>
<dbReference type="Proteomes" id="UP000295645">
    <property type="component" value="Unassembled WGS sequence"/>
</dbReference>
<evidence type="ECO:0000256" key="5">
    <source>
        <dbReference type="PIRSR" id="PIRSR600760-2"/>
    </source>
</evidence>
<evidence type="ECO:0000256" key="2">
    <source>
        <dbReference type="ARBA" id="ARBA00022723"/>
    </source>
</evidence>
<dbReference type="SUPFAM" id="SSF56655">
    <property type="entry name" value="Carbohydrate phosphatase"/>
    <property type="match status" value="1"/>
</dbReference>
<feature type="binding site" evidence="5">
    <location>
        <position position="91"/>
    </location>
    <ligand>
        <name>Mg(2+)</name>
        <dbReference type="ChEBI" id="CHEBI:18420"/>
        <label>1</label>
        <note>catalytic</note>
    </ligand>
</feature>
<organism evidence="6 7">
    <name type="scientific">Luteibacter rhizovicinus</name>
    <dbReference type="NCBI Taxonomy" id="242606"/>
    <lineage>
        <taxon>Bacteria</taxon>
        <taxon>Pseudomonadati</taxon>
        <taxon>Pseudomonadota</taxon>
        <taxon>Gammaproteobacteria</taxon>
        <taxon>Lysobacterales</taxon>
        <taxon>Rhodanobacteraceae</taxon>
        <taxon>Luteibacter</taxon>
    </lineage>
</organism>
<reference evidence="6 7" key="1">
    <citation type="submission" date="2019-03" db="EMBL/GenBank/DDBJ databases">
        <title>Above-ground endophytic microbial communities from plants in different locations in the United States.</title>
        <authorList>
            <person name="Frank C."/>
        </authorList>
    </citation>
    <scope>NUCLEOTIDE SEQUENCE [LARGE SCALE GENOMIC DNA]</scope>
    <source>
        <strain evidence="6 7">LP_13_YM</strain>
    </source>
</reference>
<dbReference type="PANTHER" id="PTHR20854:SF4">
    <property type="entry name" value="INOSITOL-1-MONOPHOSPHATASE-RELATED"/>
    <property type="match status" value="1"/>
</dbReference>
<keyword evidence="2 5" id="KW-0479">Metal-binding</keyword>
<dbReference type="OrthoDB" id="9785695at2"/>
<sequence length="266" mass="28740">MTIVDRGFLEQALVAARVAADAAATVIRHYWRSGVDVIVKSDDTPVTVADREAELAIREILTQALPEAGIYGEEFGVDDPKRELLWLVDPLDGTKSFVRRTPFFSTQIALMWRGELVLGVSSAPVYGETMWAVRGGGAFLDGERVRIASTSEVAQASLSTGNVKTMTADGRWDALGQLIRDSNRIRGYGDFCHYHLLARGAVDLVIESDVNILDIAALAVIVREAGGVFTDLEGNAPSLDTRSVLAGTPGLHAEALRRFASVTIAR</sequence>
<comment type="similarity">
    <text evidence="1">Belongs to the inositol monophosphatase superfamily.</text>
</comment>
<dbReference type="PRINTS" id="PR00377">
    <property type="entry name" value="IMPHPHTASES"/>
</dbReference>
<dbReference type="GO" id="GO:0007165">
    <property type="term" value="P:signal transduction"/>
    <property type="evidence" value="ECO:0007669"/>
    <property type="project" value="TreeGrafter"/>
</dbReference>
<dbReference type="InterPro" id="IPR020583">
    <property type="entry name" value="Inositol_monoP_metal-BS"/>
</dbReference>
<evidence type="ECO:0000256" key="1">
    <source>
        <dbReference type="ARBA" id="ARBA00009759"/>
    </source>
</evidence>
<dbReference type="RefSeq" id="WP_132144272.1">
    <property type="nucleotide sequence ID" value="NZ_SMCS01000004.1"/>
</dbReference>
<proteinExistence type="inferred from homology"/>
<keyword evidence="7" id="KW-1185">Reference proteome</keyword>
<dbReference type="Gene3D" id="3.30.540.10">
    <property type="entry name" value="Fructose-1,6-Bisphosphatase, subunit A, domain 1"/>
    <property type="match status" value="1"/>
</dbReference>
<accession>A0A4R3YP16</accession>